<evidence type="ECO:0000313" key="2">
    <source>
        <dbReference type="EMBL" id="QWF71232.1"/>
    </source>
</evidence>
<proteinExistence type="predicted"/>
<dbReference type="KEGG" id="mpad:KEF85_01690"/>
<organism evidence="2 3">
    <name type="scientific">Methylomonas paludis</name>
    <dbReference type="NCBI Taxonomy" id="1173101"/>
    <lineage>
        <taxon>Bacteria</taxon>
        <taxon>Pseudomonadati</taxon>
        <taxon>Pseudomonadota</taxon>
        <taxon>Gammaproteobacteria</taxon>
        <taxon>Methylococcales</taxon>
        <taxon>Methylococcaceae</taxon>
        <taxon>Methylomonas</taxon>
    </lineage>
</organism>
<dbReference type="Proteomes" id="UP000676649">
    <property type="component" value="Chromosome"/>
</dbReference>
<keyword evidence="1" id="KW-0472">Membrane</keyword>
<keyword evidence="1" id="KW-0812">Transmembrane</keyword>
<evidence type="ECO:0000313" key="3">
    <source>
        <dbReference type="Proteomes" id="UP000676649"/>
    </source>
</evidence>
<feature type="transmembrane region" description="Helical" evidence="1">
    <location>
        <begin position="26"/>
        <end position="50"/>
    </location>
</feature>
<keyword evidence="3" id="KW-1185">Reference proteome</keyword>
<protein>
    <submittedName>
        <fullName evidence="2">Uncharacterized protein</fullName>
    </submittedName>
</protein>
<gene>
    <name evidence="2" type="ORF">KEF85_01690</name>
</gene>
<reference evidence="2" key="1">
    <citation type="submission" date="2021-04" db="EMBL/GenBank/DDBJ databases">
        <title>Draft genome sequence data of methanotrophic Methylovulum sp. strain S1L and Methylomonas sp. strain S2AM isolated from boreal lake water columns.</title>
        <authorList>
            <person name="Rissanen A.J."/>
            <person name="Mangayil R."/>
            <person name="Svenning M.M."/>
            <person name="Khanongnuch R."/>
        </authorList>
    </citation>
    <scope>NUCLEOTIDE SEQUENCE</scope>
    <source>
        <strain evidence="2">S2AM</strain>
    </source>
</reference>
<sequence length="387" mass="43344">MTVSNSSISNSELHNTALPVLTGRRIFAACLWALLWLILIDISLSALFVMPDSPLEQPSKLQKFFDHGRSVESKFRRMVGTDQESTAKIAYAGWLVEESIDQQPKAPSSPGRILVAAYGQSFTYNICKALNSLDPRFELRLKGGPAATLSHSHAFYKIDSQHQRADVVVLGILASSLPYMMAPTISTINFEGAVPYTYPLYSLKNEHLSAQDPIIHSLEELRIALWSKPAVWNEYLAMLRTTPTYNSWIFESDWFDYSSLARLVRRSIGQKHVYDATARYWNPNGFTNTDGILDVANALIADFAADVKAKGQIPYVLLIQDKGYKNHLALAFESQLKQLDIPYLSTHTIAPSTNARNFVDDGHFTADATMKIAQVFHADILKKLQKN</sequence>
<dbReference type="AlphaFoldDB" id="A0A975MNV0"/>
<dbReference type="RefSeq" id="WP_215582969.1">
    <property type="nucleotide sequence ID" value="NZ_CP073754.1"/>
</dbReference>
<keyword evidence="1" id="KW-1133">Transmembrane helix</keyword>
<dbReference type="EMBL" id="CP073754">
    <property type="protein sequence ID" value="QWF71232.1"/>
    <property type="molecule type" value="Genomic_DNA"/>
</dbReference>
<accession>A0A975MNV0</accession>
<name>A0A975MNV0_9GAMM</name>
<evidence type="ECO:0000256" key="1">
    <source>
        <dbReference type="SAM" id="Phobius"/>
    </source>
</evidence>